<evidence type="ECO:0000313" key="2">
    <source>
        <dbReference type="Proteomes" id="UP000257139"/>
    </source>
</evidence>
<organism evidence="1 2">
    <name type="scientific">Cupriavidus taiwanensis</name>
    <dbReference type="NCBI Taxonomy" id="164546"/>
    <lineage>
        <taxon>Bacteria</taxon>
        <taxon>Pseudomonadati</taxon>
        <taxon>Pseudomonadota</taxon>
        <taxon>Betaproteobacteria</taxon>
        <taxon>Burkholderiales</taxon>
        <taxon>Burkholderiaceae</taxon>
        <taxon>Cupriavidus</taxon>
    </lineage>
</organism>
<dbReference type="EMBL" id="LT978514">
    <property type="protein sequence ID" value="SPC23564.1"/>
    <property type="molecule type" value="Genomic_DNA"/>
</dbReference>
<name>A0A7Z7JG89_9BURK</name>
<proteinExistence type="predicted"/>
<gene>
    <name evidence="1" type="ORF">CBM2594_B80058</name>
</gene>
<reference evidence="1 2" key="1">
    <citation type="submission" date="2018-01" db="EMBL/GenBank/DDBJ databases">
        <authorList>
            <person name="Clerissi C."/>
        </authorList>
    </citation>
    <scope>NUCLEOTIDE SEQUENCE [LARGE SCALE GENOMIC DNA]</scope>
    <source>
        <strain evidence="1">Cupriavidus taiwanensis STM 6021</strain>
    </source>
</reference>
<evidence type="ECO:0000313" key="1">
    <source>
        <dbReference type="EMBL" id="SPC23564.1"/>
    </source>
</evidence>
<dbReference type="Proteomes" id="UP000257139">
    <property type="component" value="Chromosome CBM2594_b"/>
</dbReference>
<accession>A0A7Z7JG89</accession>
<sequence length="205" mass="23589">MAWLSGAGSDKCIENTIAARRYHQGRIWKTDQGKVMNELKLEFIPMQNATPTELGFPAGNRLGRIVLSVIDGEGQHNILDINWNFDELLVWFANNRTYMERESLPQFVRWGGSIHKSIESTYEEFDACLDEHLDELFEYRRRHEICFGMRGVKIPALYIGVGEQGPEVSGERDGIPFRFTQIVAPTCRAVGDELHHPRQRKVNNR</sequence>
<protein>
    <submittedName>
        <fullName evidence="1">Uncharacterized protein</fullName>
    </submittedName>
</protein>
<dbReference type="AlphaFoldDB" id="A0A7Z7JG89"/>